<protein>
    <submittedName>
        <fullName evidence="2">Uncharacterized protein</fullName>
    </submittedName>
</protein>
<comment type="caution">
    <text evidence="2">The sequence shown here is derived from an EMBL/GenBank/DDBJ whole genome shotgun (WGS) entry which is preliminary data.</text>
</comment>
<reference evidence="2 3" key="1">
    <citation type="submission" date="2024-11" db="EMBL/GenBank/DDBJ databases">
        <title>A near-complete genome assembly of Cinchona calisaya.</title>
        <authorList>
            <person name="Lian D.C."/>
            <person name="Zhao X.W."/>
            <person name="Wei L."/>
        </authorList>
    </citation>
    <scope>NUCLEOTIDE SEQUENCE [LARGE SCALE GENOMIC DNA]</scope>
    <source>
        <tissue evidence="2">Nenye</tissue>
    </source>
</reference>
<feature type="region of interest" description="Disordered" evidence="1">
    <location>
        <begin position="682"/>
        <end position="702"/>
    </location>
</feature>
<name>A0ABD2Z7D8_9GENT</name>
<gene>
    <name evidence="2" type="ORF">ACH5RR_022286</name>
</gene>
<dbReference type="AlphaFoldDB" id="A0ABD2Z7D8"/>
<feature type="compositionally biased region" description="Polar residues" evidence="1">
    <location>
        <begin position="682"/>
        <end position="691"/>
    </location>
</feature>
<keyword evidence="3" id="KW-1185">Reference proteome</keyword>
<feature type="region of interest" description="Disordered" evidence="1">
    <location>
        <begin position="331"/>
        <end position="358"/>
    </location>
</feature>
<feature type="compositionally biased region" description="Low complexity" evidence="1">
    <location>
        <begin position="100"/>
        <end position="116"/>
    </location>
</feature>
<evidence type="ECO:0000313" key="2">
    <source>
        <dbReference type="EMBL" id="KAL3515384.1"/>
    </source>
</evidence>
<feature type="compositionally biased region" description="Polar residues" evidence="1">
    <location>
        <begin position="125"/>
        <end position="140"/>
    </location>
</feature>
<feature type="compositionally biased region" description="Low complexity" evidence="1">
    <location>
        <begin position="83"/>
        <end position="93"/>
    </location>
</feature>
<dbReference type="PANTHER" id="PTHR34775">
    <property type="entry name" value="TRANSMEMBRANE PROTEIN"/>
    <property type="match status" value="1"/>
</dbReference>
<proteinExistence type="predicted"/>
<feature type="compositionally biased region" description="Polar residues" evidence="1">
    <location>
        <begin position="803"/>
        <end position="813"/>
    </location>
</feature>
<evidence type="ECO:0000256" key="1">
    <source>
        <dbReference type="SAM" id="MobiDB-lite"/>
    </source>
</evidence>
<dbReference type="PANTHER" id="PTHR34775:SF4">
    <property type="entry name" value="TRANSMEMBRANE PROTEIN"/>
    <property type="match status" value="1"/>
</dbReference>
<feature type="compositionally biased region" description="Polar residues" evidence="1">
    <location>
        <begin position="167"/>
        <end position="182"/>
    </location>
</feature>
<feature type="region of interest" description="Disordered" evidence="1">
    <location>
        <begin position="76"/>
        <end position="182"/>
    </location>
</feature>
<feature type="region of interest" description="Disordered" evidence="1">
    <location>
        <begin position="800"/>
        <end position="893"/>
    </location>
</feature>
<feature type="compositionally biased region" description="Polar residues" evidence="1">
    <location>
        <begin position="843"/>
        <end position="864"/>
    </location>
</feature>
<dbReference type="EMBL" id="JBJUIK010000010">
    <property type="protein sequence ID" value="KAL3515384.1"/>
    <property type="molecule type" value="Genomic_DNA"/>
</dbReference>
<sequence>MLDGLKVVLNSMVAPIQKKLPEKTKFWRLHSPRHFHGGELNQNGSCLFDEPLEEPQIGRPSSNLVGKEGCSGLMGSGLHALVPSRSPSPLSSRPIPPHSRNPSDSNASSAARRSFNGNPFPRPSVLSNPRGLNNPITPANSPAGFGRRNSLGGDEKENTVKAVKSPANGSKNFMSPTISAASKFTPSPRKKVLVERNDPVRTSISLSEGKAMFFSEISSEIKAELPVLDHQNGEGKDVVLEGSRGSSKASKRVTFLEVPSDSANATEVKPDDPKTVVDSVSPIIAPLDADPSLPPYNPKTNYLSPRPQFLHYKPNLRFEVLLNKEKVLDLDFSDSDGTEGSVSEDSQKDSEDSSSAENVMVVPQAEEEEVHVYEESTISEGIVEEKEEPKTPNSLISYDDLCEGIVEGKDEEKPSISPPNSYDVSEEAVVYDIGKAKPRFFNKLKSVFVLLVLIIACTSIWSTNSPVMEDSLSSALNILKSSKLNEPSKFVLSAKANFNGLGERIKQLAFDSISSLSLLIDNLGRGGDNLGTVKFMNLTDLQSSDMMSVCGYLEGHKQSQTFTRDLEEEDLEEVGEEDAESEFFEEQTFAHEKKSEEENDLESEELLAPALAESEIFEEQTLAEVFCYGIREKESELGTKELAPAPAQPTDMIEIKHSEAPDVEFESEVYKIYPEVTEAGNSGSKFESFSADTDDESTSNTPSAIAEDISSEVVQFPIEEESENKHSAYSVIGIMASLVLALVSAATAFVYSKQSNSSNPRNKINPGVSSVPKRLFEERGSLSHNWATEVVDVEGEESCCPSEMSSFERNSSYSKRKDLKGGGAYEAQSQERKARKFSKRESLASSSEFSTGSPSYGSFTTYERISSKNENGDDEIVTPVRRSSRLRNQVTCP</sequence>
<dbReference type="Proteomes" id="UP001630127">
    <property type="component" value="Unassembled WGS sequence"/>
</dbReference>
<accession>A0ABD2Z7D8</accession>
<evidence type="ECO:0000313" key="3">
    <source>
        <dbReference type="Proteomes" id="UP001630127"/>
    </source>
</evidence>
<organism evidence="2 3">
    <name type="scientific">Cinchona calisaya</name>
    <dbReference type="NCBI Taxonomy" id="153742"/>
    <lineage>
        <taxon>Eukaryota</taxon>
        <taxon>Viridiplantae</taxon>
        <taxon>Streptophyta</taxon>
        <taxon>Embryophyta</taxon>
        <taxon>Tracheophyta</taxon>
        <taxon>Spermatophyta</taxon>
        <taxon>Magnoliopsida</taxon>
        <taxon>eudicotyledons</taxon>
        <taxon>Gunneridae</taxon>
        <taxon>Pentapetalae</taxon>
        <taxon>asterids</taxon>
        <taxon>lamiids</taxon>
        <taxon>Gentianales</taxon>
        <taxon>Rubiaceae</taxon>
        <taxon>Cinchonoideae</taxon>
        <taxon>Cinchoneae</taxon>
        <taxon>Cinchona</taxon>
    </lineage>
</organism>